<proteinExistence type="predicted"/>
<dbReference type="Proteomes" id="UP000183832">
    <property type="component" value="Unassembled WGS sequence"/>
</dbReference>
<evidence type="ECO:0000313" key="1">
    <source>
        <dbReference type="EMBL" id="CRL01980.1"/>
    </source>
</evidence>
<evidence type="ECO:0000313" key="2">
    <source>
        <dbReference type="Proteomes" id="UP000183832"/>
    </source>
</evidence>
<accession>A0A1J1IR05</accession>
<organism evidence="1 2">
    <name type="scientific">Clunio marinus</name>
    <dbReference type="NCBI Taxonomy" id="568069"/>
    <lineage>
        <taxon>Eukaryota</taxon>
        <taxon>Metazoa</taxon>
        <taxon>Ecdysozoa</taxon>
        <taxon>Arthropoda</taxon>
        <taxon>Hexapoda</taxon>
        <taxon>Insecta</taxon>
        <taxon>Pterygota</taxon>
        <taxon>Neoptera</taxon>
        <taxon>Endopterygota</taxon>
        <taxon>Diptera</taxon>
        <taxon>Nematocera</taxon>
        <taxon>Chironomoidea</taxon>
        <taxon>Chironomidae</taxon>
        <taxon>Clunio</taxon>
    </lineage>
</organism>
<name>A0A1J1IR05_9DIPT</name>
<reference evidence="1 2" key="1">
    <citation type="submission" date="2015-04" db="EMBL/GenBank/DDBJ databases">
        <authorList>
            <person name="Syromyatnikov M.Y."/>
            <person name="Popov V.N."/>
        </authorList>
    </citation>
    <scope>NUCLEOTIDE SEQUENCE [LARGE SCALE GENOMIC DNA]</scope>
</reference>
<keyword evidence="2" id="KW-1185">Reference proteome</keyword>
<protein>
    <submittedName>
        <fullName evidence="1">CLUMA_CG015564, isoform A</fullName>
    </submittedName>
</protein>
<gene>
    <name evidence="1" type="ORF">CLUMA_CG015564</name>
</gene>
<dbReference type="EMBL" id="CVRI01000057">
    <property type="protein sequence ID" value="CRL01980.1"/>
    <property type="molecule type" value="Genomic_DNA"/>
</dbReference>
<sequence length="63" mass="7459">MKTSVGYNVLIYNKDFFTLLLKALKYCSHCLYNAHEYGSLTYFSRISHNAVFDTAWHRFVLDM</sequence>
<dbReference type="AlphaFoldDB" id="A0A1J1IR05"/>